<proteinExistence type="predicted"/>
<evidence type="ECO:0000256" key="2">
    <source>
        <dbReference type="SAM" id="MobiDB-lite"/>
    </source>
</evidence>
<gene>
    <name evidence="3" type="ORF">PSTG_14782</name>
</gene>
<dbReference type="Proteomes" id="UP000054564">
    <property type="component" value="Unassembled WGS sequence"/>
</dbReference>
<feature type="compositionally biased region" description="Polar residues" evidence="2">
    <location>
        <begin position="757"/>
        <end position="775"/>
    </location>
</feature>
<evidence type="ECO:0000313" key="3">
    <source>
        <dbReference type="EMBL" id="KNE91822.1"/>
    </source>
</evidence>
<keyword evidence="1" id="KW-0175">Coiled coil</keyword>
<feature type="compositionally biased region" description="Polar residues" evidence="2">
    <location>
        <begin position="785"/>
        <end position="799"/>
    </location>
</feature>
<feature type="region of interest" description="Disordered" evidence="2">
    <location>
        <begin position="640"/>
        <end position="861"/>
    </location>
</feature>
<dbReference type="AlphaFoldDB" id="A0A0L0UXP5"/>
<feature type="region of interest" description="Disordered" evidence="2">
    <location>
        <begin position="1156"/>
        <end position="1179"/>
    </location>
</feature>
<protein>
    <submittedName>
        <fullName evidence="3">Uncharacterized protein</fullName>
    </submittedName>
</protein>
<evidence type="ECO:0000256" key="1">
    <source>
        <dbReference type="SAM" id="Coils"/>
    </source>
</evidence>
<name>A0A0L0UXP5_9BASI</name>
<evidence type="ECO:0000313" key="4">
    <source>
        <dbReference type="Proteomes" id="UP000054564"/>
    </source>
</evidence>
<sequence>MSNPPGHVGPDCVKPSFQTLEIQHQLQHFQRVCEQQGIWIVPGQNEPPNSFRLQPQFKRIQGQIDVQTSLAKSHKLECNDLNKKIHSFIENHHTEKQAAQCEIQRLKDWARLQENPDDRTVEFQNDDMTRVTLPVKDFYTHLNEEINQLKRTIQKQAPTDALIQGKENELAAQHDMLKIRLDKIIADAKDQFDLNRKSIETLETEVRACKHESTSLSKQVAMKNNNCYQDFDEADLQSKNLCRSQSAEQQAVWREIEKLKQLVGKQQNPQGITIIVVLPIDDFCRHLNTEINNLKQSLREIRGQPSENHQVISQNSARELRNQYELLKSQINEVKDEVKLQLLDKQESTPQNILQKQELCYQKVHDFDRKLEAFRNDCHTTNQSELEKLKEWVRSECISNDTLITYDSTQVAIPRQDFYMHLNAEINNLKTRVGERQHQEISFLQTRVGEVEGKIDLLHENNLALTELIEDTKQGFVNIRSEIRGVNESIEATRIDNGSCSLNINILHKLGEVHKDKLCEIEKELKLCQNDLKRCWTSEFNLNDPKNRSALRMPQRQSTGDSEILSRNIVSAQPHRDPRLESQQNLPGNGHEELTHSGLPVIDLISDSDSITPPKINVEAPVPRYTSDIDLEMEFRPKGNTHRATIPMRSEYPRTPKLRTWREPVSSARRDLVSADDSSDSDPDDRRPPKTRFHLNGNEGARKSHRPFLTSSAAFQQESMPDRARQVDPNLDPKLNETAPIILSNPKGKGEAKTHQRSPGNPKTSRCTSLNQTYTAKGKGREIPHQSSSQHPSRFGSRNRTYDTPMESDCEDDLNNPGDQQRRYPNGGRPLGQASCESSTIPSQFNPAPRNNSSTAPPNRRKWISGEKIHHLPAPREPSRRQQQSEMNPIEKDYQQQLVKAIHSHVRFLTNTKRSKGDTIACPSPEELDNFPDLQDDFSLPLPHEAPALLHESEVQINFKKPKSGKNDPSEGRQQFKKYCLRRAQQYGLCKVALVSSENPDDWGFHDWNVRTCHFVVDTFIHATIAHQYPEVDGLGVAHRELVESLVTVHLRYQVEKIVRLVKDPASVEQKKVQDRRYHRREALAARRLEACRANPETLGCFQFLFEDATLCSSDESSDDIRDETRVRKVPEWRSELATALVDRIDEEYYKLRQNERPKRAGRKPAMRKTGENDLPEPSSQWPVGLPVDCYVKPERFDQQQRAKLRVSPITILENCIKLWRNK</sequence>
<dbReference type="STRING" id="1165861.A0A0L0UXP5"/>
<feature type="region of interest" description="Disordered" evidence="2">
    <location>
        <begin position="546"/>
        <end position="595"/>
    </location>
</feature>
<feature type="compositionally biased region" description="Polar residues" evidence="2">
    <location>
        <begin position="835"/>
        <end position="857"/>
    </location>
</feature>
<accession>A0A0L0UXP5</accession>
<comment type="caution">
    <text evidence="3">The sequence shown here is derived from an EMBL/GenBank/DDBJ whole genome shotgun (WGS) entry which is preliminary data.</text>
</comment>
<organism evidence="3 4">
    <name type="scientific">Puccinia striiformis f. sp. tritici PST-78</name>
    <dbReference type="NCBI Taxonomy" id="1165861"/>
    <lineage>
        <taxon>Eukaryota</taxon>
        <taxon>Fungi</taxon>
        <taxon>Dikarya</taxon>
        <taxon>Basidiomycota</taxon>
        <taxon>Pucciniomycotina</taxon>
        <taxon>Pucciniomycetes</taxon>
        <taxon>Pucciniales</taxon>
        <taxon>Pucciniaceae</taxon>
        <taxon>Puccinia</taxon>
    </lineage>
</organism>
<feature type="compositionally biased region" description="Polar residues" evidence="2">
    <location>
        <begin position="709"/>
        <end position="719"/>
    </location>
</feature>
<keyword evidence="4" id="KW-1185">Reference proteome</keyword>
<reference evidence="4" key="1">
    <citation type="submission" date="2014-03" db="EMBL/GenBank/DDBJ databases">
        <title>The Genome Sequence of Puccinia striiformis f. sp. tritici PST-78.</title>
        <authorList>
            <consortium name="The Broad Institute Genome Sequencing Platform"/>
            <person name="Cuomo C."/>
            <person name="Hulbert S."/>
            <person name="Chen X."/>
            <person name="Walker B."/>
            <person name="Young S.K."/>
            <person name="Zeng Q."/>
            <person name="Gargeya S."/>
            <person name="Fitzgerald M."/>
            <person name="Haas B."/>
            <person name="Abouelleil A."/>
            <person name="Alvarado L."/>
            <person name="Arachchi H.M."/>
            <person name="Berlin A.M."/>
            <person name="Chapman S.B."/>
            <person name="Goldberg J."/>
            <person name="Griggs A."/>
            <person name="Gujja S."/>
            <person name="Hansen M."/>
            <person name="Howarth C."/>
            <person name="Imamovic A."/>
            <person name="Larimer J."/>
            <person name="McCowan C."/>
            <person name="Montmayeur A."/>
            <person name="Murphy C."/>
            <person name="Neiman D."/>
            <person name="Pearson M."/>
            <person name="Priest M."/>
            <person name="Roberts A."/>
            <person name="Saif S."/>
            <person name="Shea T."/>
            <person name="Sisk P."/>
            <person name="Sykes S."/>
            <person name="Wortman J."/>
            <person name="Nusbaum C."/>
            <person name="Birren B."/>
        </authorList>
    </citation>
    <scope>NUCLEOTIDE SEQUENCE [LARGE SCALE GENOMIC DNA]</scope>
    <source>
        <strain evidence="4">race PST-78</strain>
    </source>
</reference>
<feature type="coiled-coil region" evidence="1">
    <location>
        <begin position="284"/>
        <end position="337"/>
    </location>
</feature>
<dbReference type="EMBL" id="AJIL01000187">
    <property type="protein sequence ID" value="KNE91822.1"/>
    <property type="molecule type" value="Genomic_DNA"/>
</dbReference>